<dbReference type="RefSeq" id="WP_111596849.1">
    <property type="nucleotide sequence ID" value="NZ_QLLL01000002.1"/>
</dbReference>
<feature type="domain" description="FAS1" evidence="2">
    <location>
        <begin position="42"/>
        <end position="202"/>
    </location>
</feature>
<dbReference type="Pfam" id="PF02469">
    <property type="entry name" value="Fasciclin"/>
    <property type="match status" value="1"/>
</dbReference>
<feature type="signal peptide" evidence="1">
    <location>
        <begin position="1"/>
        <end position="23"/>
    </location>
</feature>
<sequence>MKTNLYKVVLGAMVMLTVFSACRKEEFTPPPHGDKVPFSDTATHFIHEMVLASNNKLFAKAMQKSSMVNFFESQTNKARFTILMPTDEAMRAMGYTDAVIDAASQASMDSLIQYQTIATDISEEELKSITYTTRYMTLLQNKNYLEQINPVNTNVSRYETYTYKQYLGFLQGNIIVNGWATGNMVAPIYGKNGFVYTINKMNRYPTKTMMEVLETDPRFDMIGELLAYNKAYWSEITFDIYERSYWNPMMAVNGVVGRFGAFIPTNAALKANGFQTVDDLKNRDLRTMPYLDWDTFEIFNGFATDSMLNYALYGSMYLQNTGGWGIGGFTSSTLFSNDLVQPGINSYILNVKNMDAPARIIPFDFSTDANGKTTVSLKKDKNVKAVITEPNIMTLQGPIQGIDNILVPPGFQLH</sequence>
<accession>A0A327QVQ0</accession>
<proteinExistence type="predicted"/>
<gene>
    <name evidence="3" type="ORF">LX64_01390</name>
</gene>
<keyword evidence="1" id="KW-0732">Signal</keyword>
<dbReference type="PROSITE" id="PS51257">
    <property type="entry name" value="PROKAR_LIPOPROTEIN"/>
    <property type="match status" value="1"/>
</dbReference>
<evidence type="ECO:0000313" key="3">
    <source>
        <dbReference type="EMBL" id="RAJ08736.1"/>
    </source>
</evidence>
<dbReference type="Gene3D" id="2.30.180.10">
    <property type="entry name" value="FAS1 domain"/>
    <property type="match status" value="2"/>
</dbReference>
<evidence type="ECO:0000313" key="4">
    <source>
        <dbReference type="Proteomes" id="UP000249547"/>
    </source>
</evidence>
<organism evidence="3 4">
    <name type="scientific">Chitinophaga skermanii</name>
    <dbReference type="NCBI Taxonomy" id="331697"/>
    <lineage>
        <taxon>Bacteria</taxon>
        <taxon>Pseudomonadati</taxon>
        <taxon>Bacteroidota</taxon>
        <taxon>Chitinophagia</taxon>
        <taxon>Chitinophagales</taxon>
        <taxon>Chitinophagaceae</taxon>
        <taxon>Chitinophaga</taxon>
    </lineage>
</organism>
<dbReference type="PROSITE" id="PS50213">
    <property type="entry name" value="FAS1"/>
    <property type="match status" value="1"/>
</dbReference>
<evidence type="ECO:0000256" key="1">
    <source>
        <dbReference type="SAM" id="SignalP"/>
    </source>
</evidence>
<evidence type="ECO:0000259" key="2">
    <source>
        <dbReference type="PROSITE" id="PS50213"/>
    </source>
</evidence>
<dbReference type="SUPFAM" id="SSF82153">
    <property type="entry name" value="FAS1 domain"/>
    <property type="match status" value="2"/>
</dbReference>
<dbReference type="OrthoDB" id="624512at2"/>
<dbReference type="Proteomes" id="UP000249547">
    <property type="component" value="Unassembled WGS sequence"/>
</dbReference>
<protein>
    <submittedName>
        <fullName evidence="3">Fasciclin domain-containing protein</fullName>
    </submittedName>
</protein>
<dbReference type="EMBL" id="QLLL01000002">
    <property type="protein sequence ID" value="RAJ08736.1"/>
    <property type="molecule type" value="Genomic_DNA"/>
</dbReference>
<dbReference type="AlphaFoldDB" id="A0A327QVQ0"/>
<keyword evidence="4" id="KW-1185">Reference proteome</keyword>
<reference evidence="3 4" key="1">
    <citation type="submission" date="2018-06" db="EMBL/GenBank/DDBJ databases">
        <title>Genomic Encyclopedia of Archaeal and Bacterial Type Strains, Phase II (KMG-II): from individual species to whole genera.</title>
        <authorList>
            <person name="Goeker M."/>
        </authorList>
    </citation>
    <scope>NUCLEOTIDE SEQUENCE [LARGE SCALE GENOMIC DNA]</scope>
    <source>
        <strain evidence="3 4">DSM 23857</strain>
    </source>
</reference>
<dbReference type="InterPro" id="IPR000782">
    <property type="entry name" value="FAS1_domain"/>
</dbReference>
<dbReference type="InterPro" id="IPR036378">
    <property type="entry name" value="FAS1_dom_sf"/>
</dbReference>
<name>A0A327QVQ0_9BACT</name>
<comment type="caution">
    <text evidence="3">The sequence shown here is derived from an EMBL/GenBank/DDBJ whole genome shotgun (WGS) entry which is preliminary data.</text>
</comment>
<feature type="chain" id="PRO_5016379715" evidence="1">
    <location>
        <begin position="24"/>
        <end position="414"/>
    </location>
</feature>